<protein>
    <submittedName>
        <fullName evidence="1">Pyocin activator PrtN family protein</fullName>
    </submittedName>
</protein>
<name>A0A7Y8CAR3_9PSED</name>
<accession>A0A7Y8CAR3</accession>
<organism evidence="1 2">
    <name type="scientific">Pseudomonas gingeri</name>
    <dbReference type="NCBI Taxonomy" id="117681"/>
    <lineage>
        <taxon>Bacteria</taxon>
        <taxon>Pseudomonadati</taxon>
        <taxon>Pseudomonadota</taxon>
        <taxon>Gammaproteobacteria</taxon>
        <taxon>Pseudomonadales</taxon>
        <taxon>Pseudomonadaceae</taxon>
        <taxon>Pseudomonas</taxon>
    </lineage>
</organism>
<sequence length="95" mass="10956">MNTTFMLMAQYDGQAIISLERLCKDYFTHLTPEMFQRKVLTGQIKLPITRLEASQKSAKGIHISDFSLYIDKQRELAKKECNSINSPFRKPTQAT</sequence>
<dbReference type="InterPro" id="IPR020518">
    <property type="entry name" value="Tscrpt_reg_PrtN"/>
</dbReference>
<dbReference type="EMBL" id="JACAQE010000001">
    <property type="protein sequence ID" value="NWC12430.1"/>
    <property type="molecule type" value="Genomic_DNA"/>
</dbReference>
<dbReference type="RefSeq" id="WP_017127886.1">
    <property type="nucleotide sequence ID" value="NZ_JACAQE010000001.1"/>
</dbReference>
<evidence type="ECO:0000313" key="2">
    <source>
        <dbReference type="Proteomes" id="UP000517547"/>
    </source>
</evidence>
<dbReference type="GO" id="GO:0006355">
    <property type="term" value="P:regulation of DNA-templated transcription"/>
    <property type="evidence" value="ECO:0007669"/>
    <property type="project" value="InterPro"/>
</dbReference>
<reference evidence="1 2" key="1">
    <citation type="submission" date="2020-04" db="EMBL/GenBank/DDBJ databases">
        <title>Molecular characterization of pseudomonads from Agaricus bisporus reveal novel blotch 2 pathogens in Western Europe.</title>
        <authorList>
            <person name="Taparia T."/>
            <person name="Krijger M."/>
            <person name="Haynes E."/>
            <person name="Elpinstone J.G."/>
            <person name="Noble R."/>
            <person name="Van Der Wolf J."/>
        </authorList>
    </citation>
    <scope>NUCLEOTIDE SEQUENCE [LARGE SCALE GENOMIC DNA]</scope>
    <source>
        <strain evidence="1 2">IPO3738</strain>
    </source>
</reference>
<proteinExistence type="predicted"/>
<comment type="caution">
    <text evidence="1">The sequence shown here is derived from an EMBL/GenBank/DDBJ whole genome shotgun (WGS) entry which is preliminary data.</text>
</comment>
<dbReference type="Proteomes" id="UP000517547">
    <property type="component" value="Unassembled WGS sequence"/>
</dbReference>
<dbReference type="Pfam" id="PF11112">
    <property type="entry name" value="PyocinActivator"/>
    <property type="match status" value="1"/>
</dbReference>
<evidence type="ECO:0000313" key="1">
    <source>
        <dbReference type="EMBL" id="NWC12430.1"/>
    </source>
</evidence>
<dbReference type="AlphaFoldDB" id="A0A7Y8CAR3"/>
<gene>
    <name evidence="1" type="ORF">HX845_02135</name>
</gene>